<evidence type="ECO:0000256" key="2">
    <source>
        <dbReference type="ARBA" id="ARBA00022490"/>
    </source>
</evidence>
<comment type="function">
    <text evidence="7">Regulatory subunit of the poly(A)-nuclease (PAN) deadenylation complex, one of two cytoplasmic mRNA deadenylases involved in mRNA turnover. PAN specifically shortens poly(A) tails of RNA and the activity is stimulated by poly(A)-binding protein PAB1. PAN deadenylation is followed by rapid degradation of the shortened mRNA tails by the CCR4-NOT complex. Deadenylated mRNAs are then degraded by two alternative mechanisms, namely exosome-mediated 3'-5' exonucleolytic degradation, or deadenlyation-dependent mRNA decaping and subsequent 5'-3' exonucleolytic degradation by XRN1. May also be involved in post-transcriptional maturation of mRNA poly(A) tails. PAN3 acts as a positive regulator for PAN activity, recruiting the catalytic subunit PAN2 to mRNA via its interaction with RNA and with PAB1.</text>
</comment>
<feature type="binding site" evidence="7">
    <location>
        <position position="296"/>
    </location>
    <ligand>
        <name>ATP</name>
        <dbReference type="ChEBI" id="CHEBI:30616"/>
    </ligand>
</feature>
<feature type="zinc finger region" description="C3H1-type" evidence="8">
    <location>
        <begin position="33"/>
        <end position="62"/>
    </location>
</feature>
<dbReference type="SUPFAM" id="SSF56112">
    <property type="entry name" value="Protein kinase-like (PK-like)"/>
    <property type="match status" value="1"/>
</dbReference>
<accession>A0A0C3GEC4</accession>
<dbReference type="STRING" id="765440.A0A0C3GEC4"/>
<dbReference type="InterPro" id="IPR011009">
    <property type="entry name" value="Kinase-like_dom_sf"/>
</dbReference>
<evidence type="ECO:0000313" key="12">
    <source>
        <dbReference type="Proteomes" id="UP000054166"/>
    </source>
</evidence>
<feature type="domain" description="C3H1-type" evidence="10">
    <location>
        <begin position="33"/>
        <end position="62"/>
    </location>
</feature>
<dbReference type="PANTHER" id="PTHR12272:SF11">
    <property type="entry name" value="PAN2-PAN3 DEADENYLATION COMPLEX SUBUNIT PAN3"/>
    <property type="match status" value="1"/>
</dbReference>
<feature type="coiled-coil region" evidence="7">
    <location>
        <begin position="508"/>
        <end position="546"/>
    </location>
</feature>
<evidence type="ECO:0000256" key="6">
    <source>
        <dbReference type="ARBA" id="ARBA00023054"/>
    </source>
</evidence>
<dbReference type="GO" id="GO:0000289">
    <property type="term" value="P:nuclear-transcribed mRNA poly(A) tail shortening"/>
    <property type="evidence" value="ECO:0007669"/>
    <property type="project" value="UniProtKB-UniRule"/>
</dbReference>
<comment type="similarity">
    <text evidence="7">Belongs to the protein kinase superfamily. PAN3 family.</text>
</comment>
<feature type="binding site" evidence="7">
    <location>
        <begin position="409"/>
        <end position="410"/>
    </location>
    <ligand>
        <name>ATP</name>
        <dbReference type="ChEBI" id="CHEBI:30616"/>
    </ligand>
</feature>
<comment type="domain">
    <text evidence="7">Contains a pseudokinase domain. The protein kinase domain is predicted to be catalytically inactive because some of the residues important for catalytic activity are substituted and it lacks the equivalent of the binding site for a peptide substrate. However, it has retained an ATP-binding site and ATP-binding is required for mRNA degradation, stimulating the activity of the PAN2 nuclease in vitro. The nucleotide-binding site is juxtaposed to the RNase active site of PAN2 in the complex and may actually bind nucleosides of a poly(A) RNA rather than ATP, feeding the poly(A)-tail to the active site of the deadenylase and thus increasing the efficiency with which this distributive enzyme degrades oligo(A) RNAs.</text>
</comment>
<dbReference type="FunCoup" id="A0A0C3GEC4">
    <property type="interactions" value="85"/>
</dbReference>
<dbReference type="GO" id="GO:0008270">
    <property type="term" value="F:zinc ion binding"/>
    <property type="evidence" value="ECO:0007669"/>
    <property type="project" value="UniProtKB-KW"/>
</dbReference>
<evidence type="ECO:0000256" key="7">
    <source>
        <dbReference type="HAMAP-Rule" id="MF_03181"/>
    </source>
</evidence>
<comment type="subcellular location">
    <subcellularLocation>
        <location evidence="1 7">Cytoplasm</location>
    </subcellularLocation>
</comment>
<keyword evidence="4 7" id="KW-0547">Nucleotide-binding</keyword>
<evidence type="ECO:0000256" key="5">
    <source>
        <dbReference type="ARBA" id="ARBA00022840"/>
    </source>
</evidence>
<dbReference type="OrthoDB" id="204958at2759"/>
<evidence type="ECO:0000256" key="1">
    <source>
        <dbReference type="ARBA" id="ARBA00004496"/>
    </source>
</evidence>
<dbReference type="Gene3D" id="1.10.287.3700">
    <property type="match status" value="1"/>
</dbReference>
<dbReference type="Proteomes" id="UP000054166">
    <property type="component" value="Unassembled WGS sequence"/>
</dbReference>
<evidence type="ECO:0000259" key="10">
    <source>
        <dbReference type="PROSITE" id="PS50103"/>
    </source>
</evidence>
<gene>
    <name evidence="7" type="primary">PAN3</name>
    <name evidence="11" type="ORF">PILCRDRAFT_812844</name>
</gene>
<dbReference type="GO" id="GO:0006397">
    <property type="term" value="P:mRNA processing"/>
    <property type="evidence" value="ECO:0007669"/>
    <property type="project" value="UniProtKB-KW"/>
</dbReference>
<dbReference type="GO" id="GO:0031251">
    <property type="term" value="C:PAN complex"/>
    <property type="evidence" value="ECO:0007669"/>
    <property type="project" value="UniProtKB-UniRule"/>
</dbReference>
<dbReference type="Gene3D" id="1.20.5.5160">
    <property type="match status" value="1"/>
</dbReference>
<evidence type="ECO:0000256" key="3">
    <source>
        <dbReference type="ARBA" id="ARBA00022664"/>
    </source>
</evidence>
<feature type="compositionally biased region" description="Basic and acidic residues" evidence="9">
    <location>
        <begin position="22"/>
        <end position="33"/>
    </location>
</feature>
<dbReference type="GO" id="GO:0000932">
    <property type="term" value="C:P-body"/>
    <property type="evidence" value="ECO:0007669"/>
    <property type="project" value="TreeGrafter"/>
</dbReference>
<dbReference type="GO" id="GO:0005524">
    <property type="term" value="F:ATP binding"/>
    <property type="evidence" value="ECO:0007669"/>
    <property type="project" value="UniProtKB-UniRule"/>
</dbReference>
<sequence>MAYFARPQSRNAAVKIVTPTTQEDKAKSPSKKDLTQRQCRNILIYGSCKFQDKGCIYYHPPSPDGQSPLTPQPDSPPLQASLTAQAVNAPIFVPKAASTSLTGASLSSTTSTAPVFVPRSVVSPAPTPAPPPAPPPAAVYEEYDHDPYDPHAYSSDAVEPLTEQMQDLDPNYYQDQGTHYPSEYDQQFESTAGFYLPPQPTFTRQPLNYHLYTQPLPDTFSHTYFLNDDLREELQKRSEIIRTAPGPGLNLPDELQGYHTLVPLEAIGGDRRKFGNWYSTVYRATSDTTGVAHTLRRIENYRLMHQAAFTAIETWSRIRQPNIVSVREAFTTRAFNDNSLVVAYDYHSNAQTLYEAHLKLKAPTFHNGRVQAQSTAIPERTMWTYIVQIANAVKVVHDAGLAVRMIDATKVLLTGKNRIRISSCGIVDVLMYDSRQDIAVLQQEDLVMFGRLIFVLCCNNLAAMNSGPKALETLGRQYSGDMKNVALFLISKPGPHKNIGQLFDMIGSRLLTEMDESLNTVDRLESELMSELENARLVRLLCKFGFINERPEFAREPRWSETGDRYIIKLFRDFVFHQVDEAGNPVVNLSHVLTCLSKLDAGIDERIMLVSRDEQNCLVVSYKEVKSCIESAFSDLARASSMR</sequence>
<dbReference type="InParanoid" id="A0A0C3GEC4"/>
<feature type="region of interest" description="Knob domain" evidence="7">
    <location>
        <begin position="547"/>
        <end position="643"/>
    </location>
</feature>
<dbReference type="Pfam" id="PF18101">
    <property type="entry name" value="Pan3_CK"/>
    <property type="match status" value="1"/>
</dbReference>
<dbReference type="InterPro" id="IPR030844">
    <property type="entry name" value="PAN3"/>
</dbReference>
<reference evidence="11 12" key="1">
    <citation type="submission" date="2014-04" db="EMBL/GenBank/DDBJ databases">
        <authorList>
            <consortium name="DOE Joint Genome Institute"/>
            <person name="Kuo A."/>
            <person name="Tarkka M."/>
            <person name="Buscot F."/>
            <person name="Kohler A."/>
            <person name="Nagy L.G."/>
            <person name="Floudas D."/>
            <person name="Copeland A."/>
            <person name="Barry K.W."/>
            <person name="Cichocki N."/>
            <person name="Veneault-Fourrey C."/>
            <person name="LaButti K."/>
            <person name="Lindquist E.A."/>
            <person name="Lipzen A."/>
            <person name="Lundell T."/>
            <person name="Morin E."/>
            <person name="Murat C."/>
            <person name="Sun H."/>
            <person name="Tunlid A."/>
            <person name="Henrissat B."/>
            <person name="Grigoriev I.V."/>
            <person name="Hibbett D.S."/>
            <person name="Martin F."/>
            <person name="Nordberg H.P."/>
            <person name="Cantor M.N."/>
            <person name="Hua S.X."/>
        </authorList>
    </citation>
    <scope>NUCLEOTIDE SEQUENCE [LARGE SCALE GENOMIC DNA]</scope>
    <source>
        <strain evidence="11 12">F 1598</strain>
    </source>
</reference>
<dbReference type="EMBL" id="KN832974">
    <property type="protein sequence ID" value="KIM90039.1"/>
    <property type="molecule type" value="Genomic_DNA"/>
</dbReference>
<organism evidence="11 12">
    <name type="scientific">Piloderma croceum (strain F 1598)</name>
    <dbReference type="NCBI Taxonomy" id="765440"/>
    <lineage>
        <taxon>Eukaryota</taxon>
        <taxon>Fungi</taxon>
        <taxon>Dikarya</taxon>
        <taxon>Basidiomycota</taxon>
        <taxon>Agaricomycotina</taxon>
        <taxon>Agaricomycetes</taxon>
        <taxon>Agaricomycetidae</taxon>
        <taxon>Atheliales</taxon>
        <taxon>Atheliaceae</taxon>
        <taxon>Piloderma</taxon>
    </lineage>
</organism>
<dbReference type="InterPro" id="IPR000571">
    <property type="entry name" value="Znf_CCCH"/>
</dbReference>
<proteinExistence type="inferred from homology"/>
<protein>
    <recommendedName>
        <fullName evidence="7">PAN2-PAN3 deadenylation complex subunit PAN3</fullName>
    </recommendedName>
    <alternativeName>
        <fullName evidence="7">PAB1P-dependent poly(A)-specific ribonuclease</fullName>
    </alternativeName>
    <alternativeName>
        <fullName evidence="7">Poly(A)-nuclease deadenylation complex subunit 3</fullName>
        <shortName evidence="7">PAN deadenylation complex subunit 3</shortName>
    </alternativeName>
</protein>
<keyword evidence="8" id="KW-0862">Zinc</keyword>
<dbReference type="AlphaFoldDB" id="A0A0C3GEC4"/>
<evidence type="ECO:0000256" key="9">
    <source>
        <dbReference type="SAM" id="MobiDB-lite"/>
    </source>
</evidence>
<evidence type="ECO:0000256" key="4">
    <source>
        <dbReference type="ARBA" id="ARBA00022741"/>
    </source>
</evidence>
<keyword evidence="8" id="KW-0863">Zinc-finger</keyword>
<dbReference type="Gene3D" id="6.10.250.3160">
    <property type="match status" value="1"/>
</dbReference>
<dbReference type="PROSITE" id="PS50103">
    <property type="entry name" value="ZF_C3H1"/>
    <property type="match status" value="1"/>
</dbReference>
<comment type="domain">
    <text evidence="7">The pseudokinase domain, the coiled-coil (CC), and C-terminal knob domain (CK) form a structural unit (PKC) that forms an extensive high-affinity interaction surface for PAN2.</text>
</comment>
<dbReference type="PANTHER" id="PTHR12272">
    <property type="entry name" value="DEADENYLATION COMPLEX SUBUNIT PAN3"/>
    <property type="match status" value="1"/>
</dbReference>
<keyword evidence="2 7" id="KW-0963">Cytoplasm</keyword>
<keyword evidence="3 7" id="KW-0507">mRNA processing</keyword>
<keyword evidence="12" id="KW-1185">Reference proteome</keyword>
<feature type="region of interest" description="Disordered" evidence="9">
    <location>
        <begin position="59"/>
        <end position="78"/>
    </location>
</feature>
<comment type="subunit">
    <text evidence="7">Homodimer. Forms a heterotrimer with a catalytic subunit PAN2 to form the poly(A)-nuclease (PAN) deadenylation complex. Interacts (via PAM-2 motif) with poly(A)-binding protein PAB1 (via PABC domain), conferring substrate specificity of the enzyme complex.</text>
</comment>
<dbReference type="Gene3D" id="1.10.510.10">
    <property type="entry name" value="Transferase(Phosphotransferase) domain 1"/>
    <property type="match status" value="1"/>
</dbReference>
<keyword evidence="5 7" id="KW-0067">ATP-binding</keyword>
<dbReference type="HAMAP" id="MF_03181">
    <property type="entry name" value="PAN3"/>
    <property type="match status" value="1"/>
</dbReference>
<name>A0A0C3GEC4_PILCF</name>
<dbReference type="GO" id="GO:0008143">
    <property type="term" value="F:poly(A) binding"/>
    <property type="evidence" value="ECO:0007669"/>
    <property type="project" value="TreeGrafter"/>
</dbReference>
<comment type="caution">
    <text evidence="7">Lacks conserved residue(s) required for the propagation of feature annotation.</text>
</comment>
<evidence type="ECO:0000256" key="8">
    <source>
        <dbReference type="PROSITE-ProRule" id="PRU00723"/>
    </source>
</evidence>
<dbReference type="Pfam" id="PF25586">
    <property type="entry name" value="zf-CCCH_PAN3"/>
    <property type="match status" value="1"/>
</dbReference>
<reference evidence="12" key="2">
    <citation type="submission" date="2015-01" db="EMBL/GenBank/DDBJ databases">
        <title>Evolutionary Origins and Diversification of the Mycorrhizal Mutualists.</title>
        <authorList>
            <consortium name="DOE Joint Genome Institute"/>
            <consortium name="Mycorrhizal Genomics Consortium"/>
            <person name="Kohler A."/>
            <person name="Kuo A."/>
            <person name="Nagy L.G."/>
            <person name="Floudas D."/>
            <person name="Copeland A."/>
            <person name="Barry K.W."/>
            <person name="Cichocki N."/>
            <person name="Veneault-Fourrey C."/>
            <person name="LaButti K."/>
            <person name="Lindquist E.A."/>
            <person name="Lipzen A."/>
            <person name="Lundell T."/>
            <person name="Morin E."/>
            <person name="Murat C."/>
            <person name="Riley R."/>
            <person name="Ohm R."/>
            <person name="Sun H."/>
            <person name="Tunlid A."/>
            <person name="Henrissat B."/>
            <person name="Grigoriev I.V."/>
            <person name="Hibbett D.S."/>
            <person name="Martin F."/>
        </authorList>
    </citation>
    <scope>NUCLEOTIDE SEQUENCE [LARGE SCALE GENOMIC DNA]</scope>
    <source>
        <strain evidence="12">F 1598</strain>
    </source>
</reference>
<keyword evidence="6 7" id="KW-0175">Coiled coil</keyword>
<feature type="region of interest" description="Disordered" evidence="9">
    <location>
        <begin position="14"/>
        <end position="33"/>
    </location>
</feature>
<keyword evidence="8" id="KW-0479">Metal-binding</keyword>
<dbReference type="HOGENOM" id="CLU_016423_1_0_1"/>
<comment type="domain">
    <text evidence="7">The N-terminal zinc finger binds to poly(A) RNA.</text>
</comment>
<evidence type="ECO:0000313" key="11">
    <source>
        <dbReference type="EMBL" id="KIM90039.1"/>
    </source>
</evidence>
<dbReference type="FunFam" id="1.10.287.3700:FF:000001">
    <property type="entry name" value="PAN2-PAN3 deadenylation complex subunit PAN3"/>
    <property type="match status" value="1"/>
</dbReference>
<dbReference type="InterPro" id="IPR041332">
    <property type="entry name" value="Pan3_CK"/>
</dbReference>